<feature type="transmembrane region" description="Helical" evidence="1">
    <location>
        <begin position="49"/>
        <end position="67"/>
    </location>
</feature>
<dbReference type="RefSeq" id="WP_062134514.1">
    <property type="nucleotide sequence ID" value="NZ_LRBG01000038.1"/>
</dbReference>
<protein>
    <submittedName>
        <fullName evidence="2">Uncharacterized protein</fullName>
    </submittedName>
</protein>
<keyword evidence="1" id="KW-1133">Transmembrane helix</keyword>
<proteinExistence type="predicted"/>
<organism evidence="2 3">
    <name type="scientific">Paraburkholderia monticola</name>
    <dbReference type="NCBI Taxonomy" id="1399968"/>
    <lineage>
        <taxon>Bacteria</taxon>
        <taxon>Pseudomonadati</taxon>
        <taxon>Pseudomonadota</taxon>
        <taxon>Betaproteobacteria</taxon>
        <taxon>Burkholderiales</taxon>
        <taxon>Burkholderiaceae</taxon>
        <taxon>Paraburkholderia</taxon>
    </lineage>
</organism>
<feature type="transmembrane region" description="Helical" evidence="1">
    <location>
        <begin position="7"/>
        <end position="29"/>
    </location>
</feature>
<dbReference type="SUPFAM" id="SSF56024">
    <property type="entry name" value="Phospholipase D/nuclease"/>
    <property type="match status" value="1"/>
</dbReference>
<accession>A0A149PD66</accession>
<dbReference type="AlphaFoldDB" id="A0A149PD66"/>
<dbReference type="STRING" id="1399968.CI15_28045"/>
<evidence type="ECO:0000313" key="3">
    <source>
        <dbReference type="Proteomes" id="UP000075613"/>
    </source>
</evidence>
<reference evidence="2 3" key="1">
    <citation type="journal article" date="2015" name="Int. J. Syst. Evol. Microbiol.">
        <title>Burkholderia monticola sp. nov., isolated from mountain soil.</title>
        <authorList>
            <person name="Baek I."/>
            <person name="Seo B."/>
            <person name="Lee I."/>
            <person name="Yi H."/>
            <person name="Chun J."/>
        </authorList>
    </citation>
    <scope>NUCLEOTIDE SEQUENCE [LARGE SCALE GENOMIC DNA]</scope>
    <source>
        <strain evidence="2 3">JC2948</strain>
    </source>
</reference>
<dbReference type="OrthoDB" id="8438314at2"/>
<evidence type="ECO:0000313" key="2">
    <source>
        <dbReference type="EMBL" id="KXU82977.1"/>
    </source>
</evidence>
<comment type="caution">
    <text evidence="2">The sequence shown here is derived from an EMBL/GenBank/DDBJ whole genome shotgun (WGS) entry which is preliminary data.</text>
</comment>
<sequence length="269" mass="29300">MRNGYRWVFLLAGVAFLLAASVVDYAFISESANGTLTHGEKLAHESKDILLAIGVAVLTVSLVDFLWSKVGGDPLSTEIHKLSQINDLISDSYKTGIVRVHTNVQASPNKSWKALIEASQKEIDLTGYQLLDIVDSDAAMDALALKATNGVAVRVLLLPATSAALRYAVSSQNLGAMQANMKHALQKFQKLRTGLPTGHRLSIATVDDASVLDASVRRFDGRMHVVHYLQSINTSDTPALELLDTGNADSLFRTYKTWFDRLFTNATPV</sequence>
<dbReference type="Gene3D" id="3.30.870.10">
    <property type="entry name" value="Endonuclease Chain A"/>
    <property type="match status" value="1"/>
</dbReference>
<keyword evidence="1" id="KW-0812">Transmembrane</keyword>
<evidence type="ECO:0000256" key="1">
    <source>
        <dbReference type="SAM" id="Phobius"/>
    </source>
</evidence>
<name>A0A149PD66_9BURK</name>
<dbReference type="EMBL" id="LRBG01000038">
    <property type="protein sequence ID" value="KXU82977.1"/>
    <property type="molecule type" value="Genomic_DNA"/>
</dbReference>
<keyword evidence="1" id="KW-0472">Membrane</keyword>
<dbReference type="Proteomes" id="UP000075613">
    <property type="component" value="Unassembled WGS sequence"/>
</dbReference>
<gene>
    <name evidence="2" type="ORF">CI15_28045</name>
</gene>
<keyword evidence="3" id="KW-1185">Reference proteome</keyword>